<dbReference type="EMBL" id="JADCNL010000472">
    <property type="protein sequence ID" value="KAG0447421.1"/>
    <property type="molecule type" value="Genomic_DNA"/>
</dbReference>
<dbReference type="GO" id="GO:0003677">
    <property type="term" value="F:DNA binding"/>
    <property type="evidence" value="ECO:0007669"/>
    <property type="project" value="InterPro"/>
</dbReference>
<evidence type="ECO:0000313" key="2">
    <source>
        <dbReference type="EMBL" id="KAG0447421.1"/>
    </source>
</evidence>
<organism evidence="2 3">
    <name type="scientific">Vanilla planifolia</name>
    <name type="common">Vanilla</name>
    <dbReference type="NCBI Taxonomy" id="51239"/>
    <lineage>
        <taxon>Eukaryota</taxon>
        <taxon>Viridiplantae</taxon>
        <taxon>Streptophyta</taxon>
        <taxon>Embryophyta</taxon>
        <taxon>Tracheophyta</taxon>
        <taxon>Spermatophyta</taxon>
        <taxon>Magnoliopsida</taxon>
        <taxon>Liliopsida</taxon>
        <taxon>Asparagales</taxon>
        <taxon>Orchidaceae</taxon>
        <taxon>Vanilloideae</taxon>
        <taxon>Vanilleae</taxon>
        <taxon>Vanilla</taxon>
    </lineage>
</organism>
<dbReference type="AlphaFoldDB" id="A0A835P8E4"/>
<feature type="region of interest" description="Disordered" evidence="1">
    <location>
        <begin position="173"/>
        <end position="220"/>
    </location>
</feature>
<evidence type="ECO:0000256" key="1">
    <source>
        <dbReference type="SAM" id="MobiDB-lite"/>
    </source>
</evidence>
<name>A0A835P8E4_VANPL</name>
<dbReference type="PANTHER" id="PTHR13468">
    <property type="entry name" value="DEK PROTEIN"/>
    <property type="match status" value="1"/>
</dbReference>
<keyword evidence="3" id="KW-1185">Reference proteome</keyword>
<evidence type="ECO:0000313" key="3">
    <source>
        <dbReference type="Proteomes" id="UP000636800"/>
    </source>
</evidence>
<dbReference type="GO" id="GO:0006325">
    <property type="term" value="P:chromatin organization"/>
    <property type="evidence" value="ECO:0007669"/>
    <property type="project" value="InterPro"/>
</dbReference>
<dbReference type="Proteomes" id="UP000636800">
    <property type="component" value="Unassembled WGS sequence"/>
</dbReference>
<feature type="compositionally biased region" description="Polar residues" evidence="1">
    <location>
        <begin position="188"/>
        <end position="199"/>
    </location>
</feature>
<accession>A0A835P8E4</accession>
<gene>
    <name evidence="2" type="ORF">HPP92_028359</name>
</gene>
<dbReference type="PANTHER" id="PTHR13468:SF1">
    <property type="entry name" value="PROTEIN DEK"/>
    <property type="match status" value="1"/>
</dbReference>
<dbReference type="InterPro" id="IPR044198">
    <property type="entry name" value="DEK"/>
</dbReference>
<dbReference type="GO" id="GO:2000779">
    <property type="term" value="P:regulation of double-strand break repair"/>
    <property type="evidence" value="ECO:0007669"/>
    <property type="project" value="TreeGrafter"/>
</dbReference>
<protein>
    <submittedName>
        <fullName evidence="2">Uncharacterized protein</fullName>
    </submittedName>
</protein>
<proteinExistence type="predicted"/>
<sequence length="220" mass="25647">METKNHWETTNKIKDLMANEYESYEMRMAANERHERKTTRRQRNPLKDIPNVVYVGKGKPADLEILTSNTFGRKGKNTFYMPHFVLVFIGEVIVEFFELKEFALLLEGAIKRLFFSLIDMMVELVIYRRLISRNNLLQFSGFCLYESEEEVIVKLLDFMEAPSARTDIINAEEQLSKSRKRKRDTKSNASKTSKGSPAENSMKWKKTLKNGMPDEDDATK</sequence>
<dbReference type="GO" id="GO:0042393">
    <property type="term" value="F:histone binding"/>
    <property type="evidence" value="ECO:0007669"/>
    <property type="project" value="TreeGrafter"/>
</dbReference>
<dbReference type="OrthoDB" id="423069at2759"/>
<comment type="caution">
    <text evidence="2">The sequence shown here is derived from an EMBL/GenBank/DDBJ whole genome shotgun (WGS) entry which is preliminary data.</text>
</comment>
<reference evidence="2 3" key="1">
    <citation type="journal article" date="2020" name="Nat. Food">
        <title>A phased Vanilla planifolia genome enables genetic improvement of flavour and production.</title>
        <authorList>
            <person name="Hasing T."/>
            <person name="Tang H."/>
            <person name="Brym M."/>
            <person name="Khazi F."/>
            <person name="Huang T."/>
            <person name="Chambers A.H."/>
        </authorList>
    </citation>
    <scope>NUCLEOTIDE SEQUENCE [LARGE SCALE GENOMIC DNA]</scope>
    <source>
        <tissue evidence="2">Leaf</tissue>
    </source>
</reference>
<dbReference type="GO" id="GO:0005634">
    <property type="term" value="C:nucleus"/>
    <property type="evidence" value="ECO:0007669"/>
    <property type="project" value="TreeGrafter"/>
</dbReference>